<accession>A0A9W6W998</accession>
<evidence type="ECO:0000259" key="2">
    <source>
        <dbReference type="PROSITE" id="PS51444"/>
    </source>
</evidence>
<dbReference type="InterPro" id="IPR042201">
    <property type="entry name" value="FH2_Formin_sf"/>
</dbReference>
<dbReference type="PANTHER" id="PTHR47102:SF2">
    <property type="entry name" value="PROTEIN BNI1"/>
    <property type="match status" value="1"/>
</dbReference>
<dbReference type="PANTHER" id="PTHR47102">
    <property type="entry name" value="PROTEIN BNI1"/>
    <property type="match status" value="1"/>
</dbReference>
<dbReference type="Gene3D" id="1.20.58.2220">
    <property type="entry name" value="Formin, FH2 domain"/>
    <property type="match status" value="1"/>
</dbReference>
<comment type="caution">
    <text evidence="3">The sequence shown here is derived from an EMBL/GenBank/DDBJ whole genome shotgun (WGS) entry which is preliminary data.</text>
</comment>
<dbReference type="GO" id="GO:0051017">
    <property type="term" value="P:actin filament bundle assembly"/>
    <property type="evidence" value="ECO:0007669"/>
    <property type="project" value="TreeGrafter"/>
</dbReference>
<feature type="region of interest" description="Disordered" evidence="1">
    <location>
        <begin position="303"/>
        <end position="336"/>
    </location>
</feature>
<dbReference type="InterPro" id="IPR051661">
    <property type="entry name" value="Actin_filament_regulator"/>
</dbReference>
<evidence type="ECO:0000256" key="1">
    <source>
        <dbReference type="SAM" id="MobiDB-lite"/>
    </source>
</evidence>
<dbReference type="GO" id="GO:0051016">
    <property type="term" value="P:barbed-end actin filament capping"/>
    <property type="evidence" value="ECO:0007669"/>
    <property type="project" value="TreeGrafter"/>
</dbReference>
<feature type="compositionally biased region" description="Low complexity" evidence="1">
    <location>
        <begin position="303"/>
        <end position="312"/>
    </location>
</feature>
<sequence length="421" mass="47285">MNDTTKQAQGFKLNTLQRLGFLKDQNNSTSFLHYVEKVIRIKYPELESFYEELKPTIPAAKISVEQLQKDCQFFVNQVKNIDSSLQEGNLSDSSKFHPDDKFLQVVLRGLPNARTKAELLKDRAKITMDKFDKMMRFFGEDPKADEFARNSFLTKFSEFLDQFQKVTKENKEIEDRNREYENRKRQIEEAANRRKQQQGAIVETTGGEGSSDMEKFLALLRQSGPLKSEPTAAKIRAWAKKHSNVPDGHHESSTIDDDGDSSILSEQDDPQKSEDSLAANDTDLRSKTQDLLMKIRNGTVNGSVSSANISSSPMVPHPSAKSSESSQSTSNLQKKMSEKMWKRLNRSGSTNIPRDNSNISFNSSLNVANFNEDQGSVTSSPIDLSRSSSVIKGESESIISDSTKESHVTPNDAVEEDTFTS</sequence>
<dbReference type="GO" id="GO:0043332">
    <property type="term" value="C:mating projection tip"/>
    <property type="evidence" value="ECO:0007669"/>
    <property type="project" value="TreeGrafter"/>
</dbReference>
<dbReference type="Proteomes" id="UP001165120">
    <property type="component" value="Unassembled WGS sequence"/>
</dbReference>
<name>A0A9W6W998_CANBO</name>
<reference evidence="3" key="1">
    <citation type="submission" date="2023-04" db="EMBL/GenBank/DDBJ databases">
        <title>Candida boidinii NBRC 10035.</title>
        <authorList>
            <person name="Ichikawa N."/>
            <person name="Sato H."/>
            <person name="Tonouchi N."/>
        </authorList>
    </citation>
    <scope>NUCLEOTIDE SEQUENCE</scope>
    <source>
        <strain evidence="3">NBRC 10035</strain>
    </source>
</reference>
<dbReference type="GO" id="GO:0032153">
    <property type="term" value="C:cell division site"/>
    <property type="evidence" value="ECO:0007669"/>
    <property type="project" value="TreeGrafter"/>
</dbReference>
<protein>
    <submittedName>
        <fullName evidence="3">Unnamed protein product</fullName>
    </submittedName>
</protein>
<feature type="domain" description="FH2" evidence="2">
    <location>
        <begin position="1"/>
        <end position="189"/>
    </location>
</feature>
<feature type="region of interest" description="Disordered" evidence="1">
    <location>
        <begin position="189"/>
        <end position="210"/>
    </location>
</feature>
<organism evidence="3 4">
    <name type="scientific">Candida boidinii</name>
    <name type="common">Yeast</name>
    <dbReference type="NCBI Taxonomy" id="5477"/>
    <lineage>
        <taxon>Eukaryota</taxon>
        <taxon>Fungi</taxon>
        <taxon>Dikarya</taxon>
        <taxon>Ascomycota</taxon>
        <taxon>Saccharomycotina</taxon>
        <taxon>Pichiomycetes</taxon>
        <taxon>Pichiales</taxon>
        <taxon>Pichiaceae</taxon>
        <taxon>Ogataea</taxon>
        <taxon>Ogataea/Candida clade</taxon>
    </lineage>
</organism>
<dbReference type="InterPro" id="IPR015425">
    <property type="entry name" value="FH2_Formin"/>
</dbReference>
<dbReference type="SUPFAM" id="SSF101447">
    <property type="entry name" value="Formin homology 2 domain (FH2 domain)"/>
    <property type="match status" value="1"/>
</dbReference>
<evidence type="ECO:0000313" key="4">
    <source>
        <dbReference type="Proteomes" id="UP001165120"/>
    </source>
</evidence>
<feature type="compositionally biased region" description="Low complexity" evidence="1">
    <location>
        <begin position="319"/>
        <end position="330"/>
    </location>
</feature>
<dbReference type="GO" id="GO:0005935">
    <property type="term" value="C:cellular bud neck"/>
    <property type="evidence" value="ECO:0007669"/>
    <property type="project" value="TreeGrafter"/>
</dbReference>
<dbReference type="GO" id="GO:1903475">
    <property type="term" value="P:mitotic actomyosin contractile ring assembly"/>
    <property type="evidence" value="ECO:0007669"/>
    <property type="project" value="TreeGrafter"/>
</dbReference>
<feature type="compositionally biased region" description="Polar residues" evidence="1">
    <location>
        <begin position="372"/>
        <end position="390"/>
    </location>
</feature>
<dbReference type="PROSITE" id="PS51444">
    <property type="entry name" value="FH2"/>
    <property type="match status" value="1"/>
</dbReference>
<evidence type="ECO:0000313" key="3">
    <source>
        <dbReference type="EMBL" id="GME69474.1"/>
    </source>
</evidence>
<keyword evidence="4" id="KW-1185">Reference proteome</keyword>
<feature type="region of interest" description="Disordered" evidence="1">
    <location>
        <begin position="240"/>
        <end position="285"/>
    </location>
</feature>
<gene>
    <name evidence="3" type="ORF">Cboi02_000234100</name>
</gene>
<feature type="region of interest" description="Disordered" evidence="1">
    <location>
        <begin position="372"/>
        <end position="421"/>
    </location>
</feature>
<dbReference type="AlphaFoldDB" id="A0A9W6W998"/>
<dbReference type="Pfam" id="PF02181">
    <property type="entry name" value="FH2"/>
    <property type="match status" value="1"/>
</dbReference>
<dbReference type="EMBL" id="BSXN01000683">
    <property type="protein sequence ID" value="GME69474.1"/>
    <property type="molecule type" value="Genomic_DNA"/>
</dbReference>
<proteinExistence type="predicted"/>